<dbReference type="GO" id="GO:0003677">
    <property type="term" value="F:DNA binding"/>
    <property type="evidence" value="ECO:0007669"/>
    <property type="project" value="InterPro"/>
</dbReference>
<evidence type="ECO:0000313" key="1">
    <source>
        <dbReference type="EMBL" id="MBF7115213.1"/>
    </source>
</evidence>
<dbReference type="RefSeq" id="WP_195749778.1">
    <property type="nucleotide sequence ID" value="NZ_CP197205.1"/>
</dbReference>
<protein>
    <submittedName>
        <fullName evidence="1">Helix-turn-helix transcriptional regulator</fullName>
    </submittedName>
</protein>
<accession>A0AB73HFH3</accession>
<name>A0AB73HFH3_PEDPE</name>
<dbReference type="EMBL" id="JADOFP010000005">
    <property type="protein sequence ID" value="MBF7115213.1"/>
    <property type="molecule type" value="Genomic_DNA"/>
</dbReference>
<sequence length="79" mass="8967">MKKRIIYRQLKGWLVSNNISQKRVGEIIGTTANVVNKKINGTGSDFKLSEARTLHNKLKVPTDCFFEIEVPSSEQKETC</sequence>
<proteinExistence type="predicted"/>
<comment type="caution">
    <text evidence="1">The sequence shown here is derived from an EMBL/GenBank/DDBJ whole genome shotgun (WGS) entry which is preliminary data.</text>
</comment>
<dbReference type="SUPFAM" id="SSF47413">
    <property type="entry name" value="lambda repressor-like DNA-binding domains"/>
    <property type="match status" value="1"/>
</dbReference>
<gene>
    <name evidence="1" type="ORF">ITQ90_06915</name>
</gene>
<reference evidence="1" key="1">
    <citation type="submission" date="2020-11" db="EMBL/GenBank/DDBJ databases">
        <title>Antibiotic susceptibility profiles of Pediococcus pentosaceus from various origins and their implications for the safety assessment of strains with food-technology applications.</title>
        <authorList>
            <person name="Shani N."/>
            <person name="Oberhaensli S."/>
            <person name="Arias E."/>
        </authorList>
    </citation>
    <scope>NUCLEOTIDE SEQUENCE</scope>
    <source>
        <strain evidence="1">FAM 24207</strain>
    </source>
</reference>
<organism evidence="1 2">
    <name type="scientific">Pediococcus pentosaceus</name>
    <dbReference type="NCBI Taxonomy" id="1255"/>
    <lineage>
        <taxon>Bacteria</taxon>
        <taxon>Bacillati</taxon>
        <taxon>Bacillota</taxon>
        <taxon>Bacilli</taxon>
        <taxon>Lactobacillales</taxon>
        <taxon>Lactobacillaceae</taxon>
        <taxon>Pediococcus</taxon>
    </lineage>
</organism>
<dbReference type="Proteomes" id="UP001194632">
    <property type="component" value="Unassembled WGS sequence"/>
</dbReference>
<evidence type="ECO:0000313" key="2">
    <source>
        <dbReference type="Proteomes" id="UP001194632"/>
    </source>
</evidence>
<dbReference type="InterPro" id="IPR010982">
    <property type="entry name" value="Lambda_DNA-bd_dom_sf"/>
</dbReference>
<dbReference type="AlphaFoldDB" id="A0AB73HFH3"/>